<reference evidence="9 10" key="1">
    <citation type="journal article" date="2011" name="Proc. Natl. Acad. Sci. U.S.A.">
        <title>Niche of harmful alga Aureococcus anophagefferens revealed through ecogenomics.</title>
        <authorList>
            <person name="Gobler C.J."/>
            <person name="Berry D.L."/>
            <person name="Dyhrman S.T."/>
            <person name="Wilhelm S.W."/>
            <person name="Salamov A."/>
            <person name="Lobanov A.V."/>
            <person name="Zhang Y."/>
            <person name="Collier J.L."/>
            <person name="Wurch L.L."/>
            <person name="Kustka A.B."/>
            <person name="Dill B.D."/>
            <person name="Shah M."/>
            <person name="VerBerkmoes N.C."/>
            <person name="Kuo A."/>
            <person name="Terry A."/>
            <person name="Pangilinan J."/>
            <person name="Lindquist E.A."/>
            <person name="Lucas S."/>
            <person name="Paulsen I.T."/>
            <person name="Hattenrath-Lehmann T.K."/>
            <person name="Talmage S.C."/>
            <person name="Walker E.A."/>
            <person name="Koch F."/>
            <person name="Burson A.M."/>
            <person name="Marcoval M.A."/>
            <person name="Tang Y.Z."/>
            <person name="Lecleir G.R."/>
            <person name="Coyne K.J."/>
            <person name="Berg G.M."/>
            <person name="Bertrand E.M."/>
            <person name="Saito M.A."/>
            <person name="Gladyshev V.N."/>
            <person name="Grigoriev I.V."/>
        </authorList>
    </citation>
    <scope>NUCLEOTIDE SEQUENCE [LARGE SCALE GENOMIC DNA]</scope>
    <source>
        <strain evidence="10">CCMP 1984</strain>
    </source>
</reference>
<dbReference type="OrthoDB" id="71226at2759"/>
<name>F0Y0V8_AURAN</name>
<feature type="domain" description="MYND-type" evidence="8">
    <location>
        <begin position="156"/>
        <end position="195"/>
    </location>
</feature>
<evidence type="ECO:0000256" key="4">
    <source>
        <dbReference type="ARBA" id="ARBA00022833"/>
    </source>
</evidence>
<evidence type="ECO:0000256" key="6">
    <source>
        <dbReference type="SAM" id="MobiDB-lite"/>
    </source>
</evidence>
<dbReference type="AlphaFoldDB" id="F0Y0V8"/>
<feature type="domain" description="J" evidence="7">
    <location>
        <begin position="630"/>
        <end position="695"/>
    </location>
</feature>
<evidence type="ECO:0000256" key="2">
    <source>
        <dbReference type="ARBA" id="ARBA00022771"/>
    </source>
</evidence>
<proteinExistence type="predicted"/>
<dbReference type="InterPro" id="IPR002893">
    <property type="entry name" value="Znf_MYND"/>
</dbReference>
<evidence type="ECO:0008006" key="11">
    <source>
        <dbReference type="Google" id="ProtNLM"/>
    </source>
</evidence>
<dbReference type="EMBL" id="GL833122">
    <property type="protein sequence ID" value="EGB11672.1"/>
    <property type="molecule type" value="Genomic_DNA"/>
</dbReference>
<protein>
    <recommendedName>
        <fullName evidence="11">MYND-type domain-containing protein</fullName>
    </recommendedName>
</protein>
<dbReference type="Pfam" id="PF01753">
    <property type="entry name" value="zf-MYND"/>
    <property type="match status" value="1"/>
</dbReference>
<feature type="region of interest" description="Disordered" evidence="6">
    <location>
        <begin position="1"/>
        <end position="38"/>
    </location>
</feature>
<feature type="compositionally biased region" description="Basic and acidic residues" evidence="6">
    <location>
        <begin position="392"/>
        <end position="404"/>
    </location>
</feature>
<evidence type="ECO:0000313" key="9">
    <source>
        <dbReference type="EMBL" id="EGB11672.1"/>
    </source>
</evidence>
<dbReference type="InterPro" id="IPR001623">
    <property type="entry name" value="DnaJ_domain"/>
</dbReference>
<keyword evidence="4" id="KW-0862">Zinc</keyword>
<feature type="compositionally biased region" description="Basic and acidic residues" evidence="6">
    <location>
        <begin position="1"/>
        <end position="30"/>
    </location>
</feature>
<dbReference type="SUPFAM" id="SSF46565">
    <property type="entry name" value="Chaperone J-domain"/>
    <property type="match status" value="1"/>
</dbReference>
<evidence type="ECO:0000256" key="1">
    <source>
        <dbReference type="ARBA" id="ARBA00022723"/>
    </source>
</evidence>
<dbReference type="InterPro" id="IPR011990">
    <property type="entry name" value="TPR-like_helical_dom_sf"/>
</dbReference>
<keyword evidence="2 5" id="KW-0863">Zinc-finger</keyword>
<dbReference type="Proteomes" id="UP000002729">
    <property type="component" value="Unassembled WGS sequence"/>
</dbReference>
<dbReference type="PROSITE" id="PS50865">
    <property type="entry name" value="ZF_MYND_2"/>
    <property type="match status" value="1"/>
</dbReference>
<dbReference type="InParanoid" id="F0Y0V8"/>
<evidence type="ECO:0000256" key="5">
    <source>
        <dbReference type="PROSITE-ProRule" id="PRU00134"/>
    </source>
</evidence>
<dbReference type="Pfam" id="PF00226">
    <property type="entry name" value="DnaJ"/>
    <property type="match status" value="1"/>
</dbReference>
<dbReference type="RefSeq" id="XP_009034015.1">
    <property type="nucleotide sequence ID" value="XM_009035767.1"/>
</dbReference>
<organism evidence="10">
    <name type="scientific">Aureococcus anophagefferens</name>
    <name type="common">Harmful bloom alga</name>
    <dbReference type="NCBI Taxonomy" id="44056"/>
    <lineage>
        <taxon>Eukaryota</taxon>
        <taxon>Sar</taxon>
        <taxon>Stramenopiles</taxon>
        <taxon>Ochrophyta</taxon>
        <taxon>Pelagophyceae</taxon>
        <taxon>Pelagomonadales</taxon>
        <taxon>Pelagomonadaceae</taxon>
        <taxon>Aureococcus</taxon>
    </lineage>
</organism>
<dbReference type="PANTHER" id="PTHR46423:SF1">
    <property type="entry name" value="RNA POLYMERASE II-ASSOCIATED PROTEIN 3"/>
    <property type="match status" value="1"/>
</dbReference>
<accession>F0Y0V8</accession>
<dbReference type="KEGG" id="aaf:AURANDRAFT_61652"/>
<keyword evidence="10" id="KW-1185">Reference proteome</keyword>
<evidence type="ECO:0000259" key="8">
    <source>
        <dbReference type="PROSITE" id="PS50865"/>
    </source>
</evidence>
<dbReference type="GO" id="GO:0008270">
    <property type="term" value="F:zinc ion binding"/>
    <property type="evidence" value="ECO:0007669"/>
    <property type="project" value="UniProtKB-KW"/>
</dbReference>
<dbReference type="CDD" id="cd06257">
    <property type="entry name" value="DnaJ"/>
    <property type="match status" value="1"/>
</dbReference>
<sequence>MGHPVAKEWSADGCEHQGSKRVIQREHRGNDPSSPPLTKLREGEVARAALVCAKRDECKAVAVHFFVAYLCSLPPALAHHAAHANYSKMLRLALFDKGAGGEAGVRAAAAVEALDLYVAGCRPVDLDARFLYAYAEDVAATCPAASLLSLPRVQHCDGCGLRQPGMARCSRCRHVAYCSNGCQRNAWARRHRKTCAELAKLTERADEVGYEPGLDKQPPADEALALKEAGNALFAKADLEAALEKWLAALVLLQQREPAPATDEVMAKILTNRALALLKLRPPRADEAVEEARLACRLAPTYLKARYRLATALAASGDAAGAAEARAAHAAAVGAAADAAAEDEERAGRDALQRDLCGGRLCGRDPLELVGEAPPAHGDARATASSDGSGVSRREMRRKSDPVARGRHAIVSLTAAQMGKLSRASARYEAEGDHERSAACDLRRVSSQLALAAVQRRVYAAPTDAEFAAIATFGPADEGRRKAAELMERAMEECRALGDAHFSRGDFALAGRCWSLGLDHDDVGDVWCNVGVCYRNVGRLKRARRCFRGGADLGHGDACVELARLEFQGRGGPADREAAAALCAQARAVATPPRAARLAQLDELEAALARAQLADMEALLAEEDILRAKCHFEVLDLPQKQATCEAVKQAYRAAAQEVHPDHLDHADAAKAFARLRTSYEALQTNGGRTRHLMLLRRNPPARPSVLLKVLDEAGSTKGLAAAAAVFIAAELLRLAIADDEPAPAAPVRTFTPERRATATPRAPAFASNAGELYGGATSAEVDATVIFYLEPETSAGDPDPELYASCSIDTLCSLPSGDDERVVALSARARRAAAAAPPCENYLQAEVAVETAHGWLTTD</sequence>
<keyword evidence="1" id="KW-0479">Metal-binding</keyword>
<dbReference type="SUPFAM" id="SSF144232">
    <property type="entry name" value="HIT/MYND zinc finger-like"/>
    <property type="match status" value="1"/>
</dbReference>
<keyword evidence="3" id="KW-0802">TPR repeat</keyword>
<dbReference type="InterPro" id="IPR051966">
    <property type="entry name" value="RPAP3"/>
</dbReference>
<dbReference type="Gene3D" id="1.10.287.110">
    <property type="entry name" value="DnaJ domain"/>
    <property type="match status" value="1"/>
</dbReference>
<dbReference type="Gene3D" id="6.10.140.2220">
    <property type="match status" value="1"/>
</dbReference>
<evidence type="ECO:0000259" key="7">
    <source>
        <dbReference type="PROSITE" id="PS50076"/>
    </source>
</evidence>
<dbReference type="SMART" id="SM00271">
    <property type="entry name" value="DnaJ"/>
    <property type="match status" value="1"/>
</dbReference>
<gene>
    <name evidence="9" type="ORF">AURANDRAFT_61652</name>
</gene>
<dbReference type="PANTHER" id="PTHR46423">
    <property type="entry name" value="RNA POLYMERASE II-ASSOCIATED PROTEIN 3"/>
    <property type="match status" value="1"/>
</dbReference>
<evidence type="ECO:0000313" key="10">
    <source>
        <dbReference type="Proteomes" id="UP000002729"/>
    </source>
</evidence>
<dbReference type="SUPFAM" id="SSF48452">
    <property type="entry name" value="TPR-like"/>
    <property type="match status" value="1"/>
</dbReference>
<dbReference type="Gene3D" id="1.25.40.10">
    <property type="entry name" value="Tetratricopeptide repeat domain"/>
    <property type="match status" value="2"/>
</dbReference>
<evidence type="ECO:0000256" key="3">
    <source>
        <dbReference type="ARBA" id="ARBA00022803"/>
    </source>
</evidence>
<dbReference type="GO" id="GO:0101031">
    <property type="term" value="C:protein folding chaperone complex"/>
    <property type="evidence" value="ECO:0007669"/>
    <property type="project" value="TreeGrafter"/>
</dbReference>
<feature type="region of interest" description="Disordered" evidence="6">
    <location>
        <begin position="369"/>
        <end position="405"/>
    </location>
</feature>
<dbReference type="PROSITE" id="PS50076">
    <property type="entry name" value="DNAJ_2"/>
    <property type="match status" value="1"/>
</dbReference>
<dbReference type="InterPro" id="IPR036869">
    <property type="entry name" value="J_dom_sf"/>
</dbReference>
<dbReference type="GeneID" id="20223565"/>